<organism evidence="3 4">
    <name type="scientific">Zalerion maritima</name>
    <dbReference type="NCBI Taxonomy" id="339359"/>
    <lineage>
        <taxon>Eukaryota</taxon>
        <taxon>Fungi</taxon>
        <taxon>Dikarya</taxon>
        <taxon>Ascomycota</taxon>
        <taxon>Pezizomycotina</taxon>
        <taxon>Sordariomycetes</taxon>
        <taxon>Lulworthiomycetidae</taxon>
        <taxon>Lulworthiales</taxon>
        <taxon>Lulworthiaceae</taxon>
        <taxon>Zalerion</taxon>
    </lineage>
</organism>
<dbReference type="AlphaFoldDB" id="A0AAD5REV0"/>
<accession>A0AAD5REV0</accession>
<gene>
    <name evidence="3" type="ORF">MKZ38_001849</name>
</gene>
<feature type="compositionally biased region" description="Polar residues" evidence="2">
    <location>
        <begin position="30"/>
        <end position="49"/>
    </location>
</feature>
<dbReference type="Pfam" id="PF05794">
    <property type="entry name" value="Tcp11"/>
    <property type="match status" value="1"/>
</dbReference>
<comment type="caution">
    <text evidence="3">The sequence shown here is derived from an EMBL/GenBank/DDBJ whole genome shotgun (WGS) entry which is preliminary data.</text>
</comment>
<dbReference type="EMBL" id="JAKWBI020001524">
    <property type="protein sequence ID" value="KAJ2890474.1"/>
    <property type="molecule type" value="Genomic_DNA"/>
</dbReference>
<evidence type="ECO:0000256" key="2">
    <source>
        <dbReference type="SAM" id="MobiDB-lite"/>
    </source>
</evidence>
<protein>
    <submittedName>
        <fullName evidence="3">Uncharacterized protein</fullName>
    </submittedName>
</protein>
<name>A0AAD5REV0_9PEZI</name>
<sequence length="648" mass="73457">MAEQGTGGIERQRRHLSTSQAKTENEPVPETTTKTRSQSTDQGKPQTVTEAELPRHSSPNTATPSAPSPSPSPVQQQERRPAATPSLLGTGRPHVHSTSSPSREERRKLEPPVTKHTLSELDVSKIIHNPKLRHDINFDPELHFRPNLDGEKGRKKQHKANQFWDALERQLNDFVNPNTRERFFLECGPGKDWCLPELLKAVKEIIQTLVPIRDRVYLDEGLNVDLIMQQFYQGVADLEKLALWLSRVLKSHCAPMRDEWVDEMYRQLSNGNSEGDMHKLVTGMRSLLSVLEAMKLDVANHQIRCLRPVLIEDTVSFEQKFFLKKMQSGRVNRSMVRSWFMQVEREYANDPAVEQTQQSFGDMAIFMNALSKLILPSTPTSNVPNTFLFDEERIVKLRSDLLDAINLEICMRMYEDLERMSPLRSINQANAESDAFASSDFNFNAPPSRPSSWAGSSCSSSPRNSGGIFSPPVMPSLAEIRTKNANVYNSLVALIQTAPHSNNPDKKWEALAPEMALQIFRFTDAPNDMLSNIEQRLIERLDQTHSAYREVEHYYHSRLLAELARRVKEIRGVSGVNLFSIATSRSSAPSSRTWNESREDGGRDESSLDDIAIRIAHLGILHWRVWAPIAYVEDTGMDFEPTETIPAI</sequence>
<dbReference type="PANTHER" id="PTHR12832:SF11">
    <property type="entry name" value="LD23868P"/>
    <property type="match status" value="1"/>
</dbReference>
<dbReference type="GO" id="GO:0010737">
    <property type="term" value="P:protein kinase A signaling"/>
    <property type="evidence" value="ECO:0007669"/>
    <property type="project" value="TreeGrafter"/>
</dbReference>
<dbReference type="InterPro" id="IPR008862">
    <property type="entry name" value="Tcp11"/>
</dbReference>
<reference evidence="3" key="1">
    <citation type="submission" date="2022-07" db="EMBL/GenBank/DDBJ databases">
        <title>Draft genome sequence of Zalerion maritima ATCC 34329, a (micro)plastics degrading marine fungus.</title>
        <authorList>
            <person name="Paco A."/>
            <person name="Goncalves M.F.M."/>
            <person name="Rocha-Santos T.A.P."/>
            <person name="Alves A."/>
        </authorList>
    </citation>
    <scope>NUCLEOTIDE SEQUENCE</scope>
    <source>
        <strain evidence="3">ATCC 34329</strain>
    </source>
</reference>
<proteinExistence type="inferred from homology"/>
<dbReference type="Proteomes" id="UP001201980">
    <property type="component" value="Unassembled WGS sequence"/>
</dbReference>
<evidence type="ECO:0000313" key="3">
    <source>
        <dbReference type="EMBL" id="KAJ2890474.1"/>
    </source>
</evidence>
<feature type="region of interest" description="Disordered" evidence="2">
    <location>
        <begin position="1"/>
        <end position="115"/>
    </location>
</feature>
<evidence type="ECO:0000313" key="4">
    <source>
        <dbReference type="Proteomes" id="UP001201980"/>
    </source>
</evidence>
<keyword evidence="4" id="KW-1185">Reference proteome</keyword>
<dbReference type="PANTHER" id="PTHR12832">
    <property type="entry name" value="TESTIS-SPECIFIC PROTEIN PBS13 T-COMPLEX 11"/>
    <property type="match status" value="1"/>
</dbReference>
<evidence type="ECO:0000256" key="1">
    <source>
        <dbReference type="ARBA" id="ARBA00010954"/>
    </source>
</evidence>
<comment type="similarity">
    <text evidence="1">Belongs to the TCP11 family.</text>
</comment>